<dbReference type="CDD" id="cd16917">
    <property type="entry name" value="HATPase_UhpB-NarQ-NarX-like"/>
    <property type="match status" value="1"/>
</dbReference>
<evidence type="ECO:0000256" key="1">
    <source>
        <dbReference type="ARBA" id="ARBA00000085"/>
    </source>
</evidence>
<dbReference type="Gene3D" id="1.20.5.1930">
    <property type="match status" value="1"/>
</dbReference>
<dbReference type="PANTHER" id="PTHR24421">
    <property type="entry name" value="NITRATE/NITRITE SENSOR PROTEIN NARX-RELATED"/>
    <property type="match status" value="1"/>
</dbReference>
<keyword evidence="10" id="KW-0418">Kinase</keyword>
<dbReference type="SMART" id="SM00387">
    <property type="entry name" value="HATPase_c"/>
    <property type="match status" value="1"/>
</dbReference>
<comment type="function">
    <text evidence="14">Member of the two-component regulatory system NreB/NreC involved in the control of dissimilatory nitrate/nitrite reduction in response to oxygen. NreB functions as a direct oxygen sensor histidine kinase which is autophosphorylated, in the absence of oxygen, probably at the conserved histidine residue, and transfers its phosphate group probably to a conserved aspartate residue of NreC. NreB/NreC activates the expression of the nitrate (narGHJI) and nitrite (nir) reductase operons, as well as the putative nitrate transporter gene narT.</text>
</comment>
<evidence type="ECO:0000256" key="2">
    <source>
        <dbReference type="ARBA" id="ARBA00001966"/>
    </source>
</evidence>
<comment type="catalytic activity">
    <reaction evidence="1">
        <text>ATP + protein L-histidine = ADP + protein N-phospho-L-histidine.</text>
        <dbReference type="EC" id="2.7.13.3"/>
    </reaction>
</comment>
<evidence type="ECO:0000256" key="3">
    <source>
        <dbReference type="ARBA" id="ARBA00004496"/>
    </source>
</evidence>
<evidence type="ECO:0000256" key="4">
    <source>
        <dbReference type="ARBA" id="ARBA00012438"/>
    </source>
</evidence>
<evidence type="ECO:0000256" key="9">
    <source>
        <dbReference type="ARBA" id="ARBA00022723"/>
    </source>
</evidence>
<dbReference type="InterPro" id="IPR005467">
    <property type="entry name" value="His_kinase_dom"/>
</dbReference>
<evidence type="ECO:0000256" key="7">
    <source>
        <dbReference type="ARBA" id="ARBA00022490"/>
    </source>
</evidence>
<accession>A0ABW1J2G8</accession>
<evidence type="ECO:0000259" key="16">
    <source>
        <dbReference type="PROSITE" id="PS50109"/>
    </source>
</evidence>
<evidence type="ECO:0000256" key="11">
    <source>
        <dbReference type="ARBA" id="ARBA00023004"/>
    </source>
</evidence>
<evidence type="ECO:0000256" key="12">
    <source>
        <dbReference type="ARBA" id="ARBA00023012"/>
    </source>
</evidence>
<comment type="subcellular location">
    <subcellularLocation>
        <location evidence="3">Cytoplasm</location>
    </subcellularLocation>
</comment>
<keyword evidence="9" id="KW-0479">Metal-binding</keyword>
<evidence type="ECO:0000256" key="10">
    <source>
        <dbReference type="ARBA" id="ARBA00022777"/>
    </source>
</evidence>
<name>A0ABW1J2G8_9PSEU</name>
<proteinExistence type="predicted"/>
<keyword evidence="13" id="KW-0411">Iron-sulfur</keyword>
<evidence type="ECO:0000256" key="13">
    <source>
        <dbReference type="ARBA" id="ARBA00023014"/>
    </source>
</evidence>
<dbReference type="PRINTS" id="PR00344">
    <property type="entry name" value="BCTRLSENSOR"/>
</dbReference>
<dbReference type="InterPro" id="IPR011712">
    <property type="entry name" value="Sig_transdc_His_kin_sub3_dim/P"/>
</dbReference>
<dbReference type="InterPro" id="IPR003018">
    <property type="entry name" value="GAF"/>
</dbReference>
<dbReference type="InterPro" id="IPR029016">
    <property type="entry name" value="GAF-like_dom_sf"/>
</dbReference>
<keyword evidence="8" id="KW-0808">Transferase</keyword>
<dbReference type="Gene3D" id="3.30.450.40">
    <property type="match status" value="1"/>
</dbReference>
<dbReference type="Proteomes" id="UP001596302">
    <property type="component" value="Unassembled WGS sequence"/>
</dbReference>
<dbReference type="InterPro" id="IPR003594">
    <property type="entry name" value="HATPase_dom"/>
</dbReference>
<keyword evidence="18" id="KW-1185">Reference proteome</keyword>
<reference evidence="18" key="1">
    <citation type="journal article" date="2019" name="Int. J. Syst. Evol. Microbiol.">
        <title>The Global Catalogue of Microorganisms (GCM) 10K type strain sequencing project: providing services to taxonomists for standard genome sequencing and annotation.</title>
        <authorList>
            <consortium name="The Broad Institute Genomics Platform"/>
            <consortium name="The Broad Institute Genome Sequencing Center for Infectious Disease"/>
            <person name="Wu L."/>
            <person name="Ma J."/>
        </authorList>
    </citation>
    <scope>NUCLEOTIDE SEQUENCE [LARGE SCALE GENOMIC DNA]</scope>
    <source>
        <strain evidence="18">CCM 8391</strain>
    </source>
</reference>
<evidence type="ECO:0000256" key="8">
    <source>
        <dbReference type="ARBA" id="ARBA00022679"/>
    </source>
</evidence>
<dbReference type="Pfam" id="PF13185">
    <property type="entry name" value="GAF_2"/>
    <property type="match status" value="1"/>
</dbReference>
<protein>
    <recommendedName>
        <fullName evidence="5">Oxygen sensor histidine kinase NreB</fullName>
        <ecNumber evidence="4">2.7.13.3</ecNumber>
    </recommendedName>
    <alternativeName>
        <fullName evidence="15">Nitrogen regulation protein B</fullName>
    </alternativeName>
</protein>
<comment type="caution">
    <text evidence="17">The sequence shown here is derived from an EMBL/GenBank/DDBJ whole genome shotgun (WGS) entry which is preliminary data.</text>
</comment>
<evidence type="ECO:0000256" key="14">
    <source>
        <dbReference type="ARBA" id="ARBA00024827"/>
    </source>
</evidence>
<evidence type="ECO:0000313" key="17">
    <source>
        <dbReference type="EMBL" id="MFC5994657.1"/>
    </source>
</evidence>
<evidence type="ECO:0000256" key="6">
    <source>
        <dbReference type="ARBA" id="ARBA00022485"/>
    </source>
</evidence>
<sequence length="406" mass="43632">MSRHETHPMLGLVDPEQEYALLLGIIEAVSSGPAVEPLAAAVARLITEATATDVCFVHVLDDAERSLTLAGATPPFDQQVGRIRLPLGAGVTGWVASHREPAVITEHKEADPRYLPIPALRGTEFTSMASVPMAADLPGLVGVLNVHTVARREFTERDIRLLVAIGNLVAGALHQARTHRKLAARERAHERFTEQVIAAQETERRRLAGDIHDGISQRLVTLSYHLDAAGQMLRDDPAEAAAQLDLARGLVDLTLDEARAAIGGLRPPVLDDLGLAGGLASLARSMPQVDVHVDLADNRLPEHVEIALYRIAQECLQNISKHADATTARMTFRVHRGRARLEVADNGVGFDVGVVAEGATGYGMQSMTERAELVGGELRVVSRRGLGTTIIATVPVAAQRPRTTEP</sequence>
<keyword evidence="7" id="KW-0963">Cytoplasm</keyword>
<dbReference type="InterPro" id="IPR050482">
    <property type="entry name" value="Sensor_HK_TwoCompSys"/>
</dbReference>
<dbReference type="RefSeq" id="WP_379584677.1">
    <property type="nucleotide sequence ID" value="NZ_JBHSQW010000023.1"/>
</dbReference>
<evidence type="ECO:0000256" key="5">
    <source>
        <dbReference type="ARBA" id="ARBA00017322"/>
    </source>
</evidence>
<dbReference type="EC" id="2.7.13.3" evidence="4"/>
<dbReference type="SUPFAM" id="SSF55781">
    <property type="entry name" value="GAF domain-like"/>
    <property type="match status" value="1"/>
</dbReference>
<dbReference type="Gene3D" id="3.30.565.10">
    <property type="entry name" value="Histidine kinase-like ATPase, C-terminal domain"/>
    <property type="match status" value="1"/>
</dbReference>
<dbReference type="SMART" id="SM00065">
    <property type="entry name" value="GAF"/>
    <property type="match status" value="1"/>
</dbReference>
<gene>
    <name evidence="17" type="ORF">ACFQE5_10600</name>
</gene>
<dbReference type="EMBL" id="JBHSQW010000023">
    <property type="protein sequence ID" value="MFC5994657.1"/>
    <property type="molecule type" value="Genomic_DNA"/>
</dbReference>
<dbReference type="InterPro" id="IPR036890">
    <property type="entry name" value="HATPase_C_sf"/>
</dbReference>
<feature type="domain" description="Histidine kinase" evidence="16">
    <location>
        <begin position="308"/>
        <end position="398"/>
    </location>
</feature>
<dbReference type="Pfam" id="PF07730">
    <property type="entry name" value="HisKA_3"/>
    <property type="match status" value="1"/>
</dbReference>
<dbReference type="InterPro" id="IPR004358">
    <property type="entry name" value="Sig_transdc_His_kin-like_C"/>
</dbReference>
<keyword evidence="11" id="KW-0408">Iron</keyword>
<dbReference type="Pfam" id="PF02518">
    <property type="entry name" value="HATPase_c"/>
    <property type="match status" value="1"/>
</dbReference>
<evidence type="ECO:0000313" key="18">
    <source>
        <dbReference type="Proteomes" id="UP001596302"/>
    </source>
</evidence>
<organism evidence="17 18">
    <name type="scientific">Pseudonocardia hispaniensis</name>
    <dbReference type="NCBI Taxonomy" id="904933"/>
    <lineage>
        <taxon>Bacteria</taxon>
        <taxon>Bacillati</taxon>
        <taxon>Actinomycetota</taxon>
        <taxon>Actinomycetes</taxon>
        <taxon>Pseudonocardiales</taxon>
        <taxon>Pseudonocardiaceae</taxon>
        <taxon>Pseudonocardia</taxon>
    </lineage>
</organism>
<keyword evidence="12" id="KW-0902">Two-component regulatory system</keyword>
<dbReference type="SUPFAM" id="SSF55874">
    <property type="entry name" value="ATPase domain of HSP90 chaperone/DNA topoisomerase II/histidine kinase"/>
    <property type="match status" value="1"/>
</dbReference>
<keyword evidence="6" id="KW-0004">4Fe-4S</keyword>
<dbReference type="PROSITE" id="PS50109">
    <property type="entry name" value="HIS_KIN"/>
    <property type="match status" value="1"/>
</dbReference>
<comment type="cofactor">
    <cofactor evidence="2">
        <name>[4Fe-4S] cluster</name>
        <dbReference type="ChEBI" id="CHEBI:49883"/>
    </cofactor>
</comment>
<evidence type="ECO:0000256" key="15">
    <source>
        <dbReference type="ARBA" id="ARBA00030800"/>
    </source>
</evidence>